<keyword evidence="3" id="KW-1185">Reference proteome</keyword>
<proteinExistence type="predicted"/>
<name>A0A9X3NKH1_9ACTN</name>
<comment type="caution">
    <text evidence="2">The sequence shown here is derived from an EMBL/GenBank/DDBJ whole genome shotgun (WGS) entry which is preliminary data.</text>
</comment>
<evidence type="ECO:0000313" key="2">
    <source>
        <dbReference type="EMBL" id="MDA0185246.1"/>
    </source>
</evidence>
<feature type="region of interest" description="Disordered" evidence="1">
    <location>
        <begin position="101"/>
        <end position="132"/>
    </location>
</feature>
<accession>A0A9X3NKH1</accession>
<dbReference type="Proteomes" id="UP001147653">
    <property type="component" value="Unassembled WGS sequence"/>
</dbReference>
<dbReference type="EMBL" id="JAPDDP010000104">
    <property type="protein sequence ID" value="MDA0185246.1"/>
    <property type="molecule type" value="Genomic_DNA"/>
</dbReference>
<dbReference type="RefSeq" id="WP_270029740.1">
    <property type="nucleotide sequence ID" value="NZ_JAPDDP010000104.1"/>
</dbReference>
<sequence>MRWAVLVALLVVGFGTYSLVRSAHDMGMAVLAETGEQTGRGAAPRLVDRELRVRSGMAMLDLACASTAGCHGVMTIELKSGKTGTAPYAVMGGQTTRYALPLPPGARSKRAKLSWREDSGAAASAEVRLKRS</sequence>
<protein>
    <submittedName>
        <fullName evidence="2">Uncharacterized protein</fullName>
    </submittedName>
</protein>
<reference evidence="2" key="1">
    <citation type="submission" date="2022-10" db="EMBL/GenBank/DDBJ databases">
        <title>The WGS of Solirubrobacter phytolaccae KCTC 29190.</title>
        <authorList>
            <person name="Jiang Z."/>
        </authorList>
    </citation>
    <scope>NUCLEOTIDE SEQUENCE</scope>
    <source>
        <strain evidence="2">KCTC 29190</strain>
    </source>
</reference>
<evidence type="ECO:0000313" key="3">
    <source>
        <dbReference type="Proteomes" id="UP001147653"/>
    </source>
</evidence>
<dbReference type="AlphaFoldDB" id="A0A9X3NKH1"/>
<gene>
    <name evidence="2" type="ORF">OJ997_33385</name>
</gene>
<evidence type="ECO:0000256" key="1">
    <source>
        <dbReference type="SAM" id="MobiDB-lite"/>
    </source>
</evidence>
<organism evidence="2 3">
    <name type="scientific">Solirubrobacter phytolaccae</name>
    <dbReference type="NCBI Taxonomy" id="1404360"/>
    <lineage>
        <taxon>Bacteria</taxon>
        <taxon>Bacillati</taxon>
        <taxon>Actinomycetota</taxon>
        <taxon>Thermoleophilia</taxon>
        <taxon>Solirubrobacterales</taxon>
        <taxon>Solirubrobacteraceae</taxon>
        <taxon>Solirubrobacter</taxon>
    </lineage>
</organism>